<dbReference type="EMBL" id="MT141929">
    <property type="protein sequence ID" value="QJA72161.1"/>
    <property type="molecule type" value="Genomic_DNA"/>
</dbReference>
<accession>A0A6M3JSN7</accession>
<sequence length="72" mass="8076">MNEFIKSVKEFREAFVIAVGDQSPFAKIALNKLDKAVEQIEAQQKDSADKYCSYCGCEIGDPYVSCSHTENH</sequence>
<organism evidence="1">
    <name type="scientific">viral metagenome</name>
    <dbReference type="NCBI Taxonomy" id="1070528"/>
    <lineage>
        <taxon>unclassified sequences</taxon>
        <taxon>metagenomes</taxon>
        <taxon>organismal metagenomes</taxon>
    </lineage>
</organism>
<dbReference type="AlphaFoldDB" id="A0A6M3JSN7"/>
<gene>
    <name evidence="1" type="ORF">MM415A02873_0008</name>
</gene>
<evidence type="ECO:0000313" key="1">
    <source>
        <dbReference type="EMBL" id="QJA72161.1"/>
    </source>
</evidence>
<reference evidence="1" key="1">
    <citation type="submission" date="2020-03" db="EMBL/GenBank/DDBJ databases">
        <title>The deep terrestrial virosphere.</title>
        <authorList>
            <person name="Holmfeldt K."/>
            <person name="Nilsson E."/>
            <person name="Simone D."/>
            <person name="Lopez-Fernandez M."/>
            <person name="Wu X."/>
            <person name="de Brujin I."/>
            <person name="Lundin D."/>
            <person name="Andersson A."/>
            <person name="Bertilsson S."/>
            <person name="Dopson M."/>
        </authorList>
    </citation>
    <scope>NUCLEOTIDE SEQUENCE</scope>
    <source>
        <strain evidence="1">MM415A02873</strain>
    </source>
</reference>
<name>A0A6M3JSN7_9ZZZZ</name>
<protein>
    <submittedName>
        <fullName evidence="1">Uncharacterized protein</fullName>
    </submittedName>
</protein>
<proteinExistence type="predicted"/>